<protein>
    <submittedName>
        <fullName evidence="3">Phospholipid/cholesterol/gamma-HCH transport system substrate-binding protein</fullName>
    </submittedName>
</protein>
<dbReference type="InterPro" id="IPR003399">
    <property type="entry name" value="Mce/MlaD"/>
</dbReference>
<dbReference type="Pfam" id="PF02470">
    <property type="entry name" value="MlaD"/>
    <property type="match status" value="1"/>
</dbReference>
<proteinExistence type="predicted"/>
<dbReference type="OrthoDB" id="5241082at2"/>
<sequence length="412" mass="43194">MKYRVGMSGIAVLAAVSLVAGGAYVGLGDDGYELEFTLESAIGVEEGAKAQIDGIEVGSVSSIEHDDGSALLSVAIDDEHAPLHAGTTAMVEWRSVLGERFVTLKRGPDENEQLDSGSRIEAGGENVRVEDLLETLDAPTRRSLSEFLQQLQTPVEGEDDNLQGMIQSLGPAVQQLGGVLEAIGQDGPAIRTLVTRMREVTDTLATRQSRLDSTIGGLGDVTAKAAQEQEQLTAALDELPGTLEDAENTLDSVPTTVDDVTPLLQDLRPVAARLPGIADDLAPMLADARSTVAELGPTLQAADGLLGETPELLDRSHSVVPDAGRLVQKVQPAVSFLRPYTPGLAGWVTNWASAFSAYDGAGHYARAELIGGPSAVDNNPGVVPPGLTQEKQPDPGYAGDEPWTDAHGSGVR</sequence>
<dbReference type="AlphaFoldDB" id="A0A239A7H5"/>
<feature type="domain" description="Mce/MlaD" evidence="2">
    <location>
        <begin position="31"/>
        <end position="107"/>
    </location>
</feature>
<name>A0A239A7H5_9PSEU</name>
<dbReference type="EMBL" id="FZNW01000032">
    <property type="protein sequence ID" value="SNR91459.1"/>
    <property type="molecule type" value="Genomic_DNA"/>
</dbReference>
<dbReference type="GO" id="GO:0005548">
    <property type="term" value="F:phospholipid transporter activity"/>
    <property type="evidence" value="ECO:0007669"/>
    <property type="project" value="TreeGrafter"/>
</dbReference>
<keyword evidence="4" id="KW-1185">Reference proteome</keyword>
<dbReference type="Proteomes" id="UP000198348">
    <property type="component" value="Unassembled WGS sequence"/>
</dbReference>
<dbReference type="PANTHER" id="PTHR33371:SF4">
    <property type="entry name" value="INTERMEMBRANE PHOSPHOLIPID TRANSPORT SYSTEM BINDING PROTEIN MLAD"/>
    <property type="match status" value="1"/>
</dbReference>
<evidence type="ECO:0000313" key="3">
    <source>
        <dbReference type="EMBL" id="SNR91459.1"/>
    </source>
</evidence>
<reference evidence="3 4" key="1">
    <citation type="submission" date="2017-06" db="EMBL/GenBank/DDBJ databases">
        <authorList>
            <person name="Kim H.J."/>
            <person name="Triplett B.A."/>
        </authorList>
    </citation>
    <scope>NUCLEOTIDE SEQUENCE [LARGE SCALE GENOMIC DNA]</scope>
    <source>
        <strain evidence="3 4">DSM 45207</strain>
    </source>
</reference>
<dbReference type="GO" id="GO:0005543">
    <property type="term" value="F:phospholipid binding"/>
    <property type="evidence" value="ECO:0007669"/>
    <property type="project" value="TreeGrafter"/>
</dbReference>
<dbReference type="PANTHER" id="PTHR33371">
    <property type="entry name" value="INTERMEMBRANE PHOSPHOLIPID TRANSPORT SYSTEM BINDING PROTEIN MLAD-RELATED"/>
    <property type="match status" value="1"/>
</dbReference>
<gene>
    <name evidence="3" type="ORF">SAMN06265360_1329</name>
</gene>
<evidence type="ECO:0000259" key="2">
    <source>
        <dbReference type="Pfam" id="PF02470"/>
    </source>
</evidence>
<feature type="region of interest" description="Disordered" evidence="1">
    <location>
        <begin position="376"/>
        <end position="412"/>
    </location>
</feature>
<evidence type="ECO:0000313" key="4">
    <source>
        <dbReference type="Proteomes" id="UP000198348"/>
    </source>
</evidence>
<dbReference type="InterPro" id="IPR052336">
    <property type="entry name" value="MlaD_Phospholipid_Transporter"/>
</dbReference>
<evidence type="ECO:0000256" key="1">
    <source>
        <dbReference type="SAM" id="MobiDB-lite"/>
    </source>
</evidence>
<accession>A0A239A7H5</accession>
<organism evidence="3 4">
    <name type="scientific">Haloechinothrix alba</name>
    <dbReference type="NCBI Taxonomy" id="664784"/>
    <lineage>
        <taxon>Bacteria</taxon>
        <taxon>Bacillati</taxon>
        <taxon>Actinomycetota</taxon>
        <taxon>Actinomycetes</taxon>
        <taxon>Pseudonocardiales</taxon>
        <taxon>Pseudonocardiaceae</taxon>
        <taxon>Haloechinothrix</taxon>
    </lineage>
</organism>